<keyword evidence="2" id="KW-1185">Reference proteome</keyword>
<protein>
    <submittedName>
        <fullName evidence="1">Uncharacterized protein</fullName>
    </submittedName>
</protein>
<evidence type="ECO:0000313" key="1">
    <source>
        <dbReference type="EMBL" id="MDP9832458.1"/>
    </source>
</evidence>
<reference evidence="1 2" key="1">
    <citation type="submission" date="2023-07" db="EMBL/GenBank/DDBJ databases">
        <title>Sequencing the genomes of 1000 actinobacteria strains.</title>
        <authorList>
            <person name="Klenk H.-P."/>
        </authorList>
    </citation>
    <scope>NUCLEOTIDE SEQUENCE [LARGE SCALE GENOMIC DNA]</scope>
    <source>
        <strain evidence="1 2">DSM 19515</strain>
    </source>
</reference>
<dbReference type="Proteomes" id="UP001230145">
    <property type="component" value="Unassembled WGS sequence"/>
</dbReference>
<comment type="caution">
    <text evidence="1">The sequence shown here is derived from an EMBL/GenBank/DDBJ whole genome shotgun (WGS) entry which is preliminary data.</text>
</comment>
<sequence length="152" mass="16981">MRKMKTLLKIATTVGPVVFEVVRNYGPQIRKLIEDNPDFFATLKGRLSALAGTSKAKRGEPRMKARIGVLREQTTYLYGTANNTSVAEQTAAWRRELDGLENSLPVVSAMKGKARRVKMRQFEERLDALSAKIVALTLEDDIEDAEIVDGEQ</sequence>
<evidence type="ECO:0000313" key="2">
    <source>
        <dbReference type="Proteomes" id="UP001230145"/>
    </source>
</evidence>
<proteinExistence type="predicted"/>
<name>A0ABT9PIE7_9ACTO</name>
<dbReference type="EMBL" id="JAUSQL010000001">
    <property type="protein sequence ID" value="MDP9832458.1"/>
    <property type="molecule type" value="Genomic_DNA"/>
</dbReference>
<dbReference type="RefSeq" id="WP_296931664.1">
    <property type="nucleotide sequence ID" value="NZ_CP133407.1"/>
</dbReference>
<organism evidence="1 2">
    <name type="scientific">Trueperella abortisuis</name>
    <dbReference type="NCBI Taxonomy" id="445930"/>
    <lineage>
        <taxon>Bacteria</taxon>
        <taxon>Bacillati</taxon>
        <taxon>Actinomycetota</taxon>
        <taxon>Actinomycetes</taxon>
        <taxon>Actinomycetales</taxon>
        <taxon>Actinomycetaceae</taxon>
        <taxon>Trueperella</taxon>
    </lineage>
</organism>
<gene>
    <name evidence="1" type="ORF">J2S45_001137</name>
</gene>
<accession>A0ABT9PIE7</accession>